<evidence type="ECO:0000313" key="1">
    <source>
        <dbReference type="EMBL" id="CAB5376822.1"/>
    </source>
</evidence>
<evidence type="ECO:0000313" key="2">
    <source>
        <dbReference type="Proteomes" id="UP000684084"/>
    </source>
</evidence>
<dbReference type="Proteomes" id="UP000684084">
    <property type="component" value="Unassembled WGS sequence"/>
</dbReference>
<proteinExistence type="predicted"/>
<accession>A0A915ZJP1</accession>
<dbReference type="OrthoDB" id="2460078at2759"/>
<protein>
    <submittedName>
        <fullName evidence="1">Uncharacterized protein</fullName>
    </submittedName>
</protein>
<gene>
    <name evidence="1" type="ORF">CHRIB12_LOCUS15507</name>
</gene>
<name>A0A915ZJP1_9GLOM</name>
<reference evidence="1" key="1">
    <citation type="submission" date="2020-05" db="EMBL/GenBank/DDBJ databases">
        <authorList>
            <person name="Rincon C."/>
            <person name="Sanders R I."/>
            <person name="Robbins C."/>
            <person name="Chaturvedi A."/>
        </authorList>
    </citation>
    <scope>NUCLEOTIDE SEQUENCE</scope>
    <source>
        <strain evidence="1">CHB12</strain>
    </source>
</reference>
<organism evidence="1 2">
    <name type="scientific">Rhizophagus irregularis</name>
    <dbReference type="NCBI Taxonomy" id="588596"/>
    <lineage>
        <taxon>Eukaryota</taxon>
        <taxon>Fungi</taxon>
        <taxon>Fungi incertae sedis</taxon>
        <taxon>Mucoromycota</taxon>
        <taxon>Glomeromycotina</taxon>
        <taxon>Glomeromycetes</taxon>
        <taxon>Glomerales</taxon>
        <taxon>Glomeraceae</taxon>
        <taxon>Rhizophagus</taxon>
    </lineage>
</organism>
<sequence>MPINSNTRNIRNAPLVSNTRNVPSAPATRSTINLGNRIQKSYASFGKKRMRTLPKPMQVLLLELCQN</sequence>
<dbReference type="AlphaFoldDB" id="A0A915ZJP1"/>
<dbReference type="EMBL" id="CAGKOT010000036">
    <property type="protein sequence ID" value="CAB5376822.1"/>
    <property type="molecule type" value="Genomic_DNA"/>
</dbReference>
<comment type="caution">
    <text evidence="1">The sequence shown here is derived from an EMBL/GenBank/DDBJ whole genome shotgun (WGS) entry which is preliminary data.</text>
</comment>